<organism evidence="2 3">
    <name type="scientific">Pseudonocardia yuanmonensis</name>
    <dbReference type="NCBI Taxonomy" id="1095914"/>
    <lineage>
        <taxon>Bacteria</taxon>
        <taxon>Bacillati</taxon>
        <taxon>Actinomycetota</taxon>
        <taxon>Actinomycetes</taxon>
        <taxon>Pseudonocardiales</taxon>
        <taxon>Pseudonocardiaceae</taxon>
        <taxon>Pseudonocardia</taxon>
    </lineage>
</organism>
<name>A0ABP8XG33_9PSEU</name>
<feature type="compositionally biased region" description="Low complexity" evidence="1">
    <location>
        <begin position="31"/>
        <end position="43"/>
    </location>
</feature>
<sequence length="253" mass="26783">MTPADDLDIGFTGARFGGAPRKRRRKRTEGAAEAAGTAGVEAGTRSDRWTADEADTAAIAVVGEAAPLPAQTSTTAAVAESALAPDEPAVGYTGARFGGASRRRREREEHPEPIPVVVDPVLPPLPPPVDGPGDLDDEYVDDRTGRSLAVRPYFYTKGRTRSRYELAIETLVSTPPAAFRQPELAEHTAILELCREPRSIAEVGAFTGMPLGVARVVVGDLAVTGGLEVHRTATAEGPDLALMERVLAGLRRL</sequence>
<dbReference type="Pfam" id="PF05331">
    <property type="entry name" value="DUF742"/>
    <property type="match status" value="1"/>
</dbReference>
<evidence type="ECO:0000313" key="3">
    <source>
        <dbReference type="Proteomes" id="UP001500325"/>
    </source>
</evidence>
<keyword evidence="3" id="KW-1185">Reference proteome</keyword>
<gene>
    <name evidence="2" type="ORF">GCM10023215_55440</name>
</gene>
<feature type="region of interest" description="Disordered" evidence="1">
    <location>
        <begin position="1"/>
        <end position="47"/>
    </location>
</feature>
<dbReference type="EMBL" id="BAABIC010000024">
    <property type="protein sequence ID" value="GAA4707420.1"/>
    <property type="molecule type" value="Genomic_DNA"/>
</dbReference>
<dbReference type="PANTHER" id="PTHR36221">
    <property type="entry name" value="DUF742 DOMAIN-CONTAINING PROTEIN"/>
    <property type="match status" value="1"/>
</dbReference>
<dbReference type="InterPro" id="IPR007995">
    <property type="entry name" value="DUF742"/>
</dbReference>
<dbReference type="PANTHER" id="PTHR36221:SF1">
    <property type="entry name" value="DUF742 DOMAIN-CONTAINING PROTEIN"/>
    <property type="match status" value="1"/>
</dbReference>
<dbReference type="Proteomes" id="UP001500325">
    <property type="component" value="Unassembled WGS sequence"/>
</dbReference>
<protein>
    <recommendedName>
        <fullName evidence="4">DUF742 domain-containing protein</fullName>
    </recommendedName>
</protein>
<feature type="region of interest" description="Disordered" evidence="1">
    <location>
        <begin position="98"/>
        <end position="140"/>
    </location>
</feature>
<accession>A0ABP8XG33</accession>
<feature type="compositionally biased region" description="Pro residues" evidence="1">
    <location>
        <begin position="121"/>
        <end position="130"/>
    </location>
</feature>
<evidence type="ECO:0000256" key="1">
    <source>
        <dbReference type="SAM" id="MobiDB-lite"/>
    </source>
</evidence>
<dbReference type="RefSeq" id="WP_345383703.1">
    <property type="nucleotide sequence ID" value="NZ_BAABIC010000024.1"/>
</dbReference>
<evidence type="ECO:0008006" key="4">
    <source>
        <dbReference type="Google" id="ProtNLM"/>
    </source>
</evidence>
<proteinExistence type="predicted"/>
<comment type="caution">
    <text evidence="2">The sequence shown here is derived from an EMBL/GenBank/DDBJ whole genome shotgun (WGS) entry which is preliminary data.</text>
</comment>
<evidence type="ECO:0000313" key="2">
    <source>
        <dbReference type="EMBL" id="GAA4707420.1"/>
    </source>
</evidence>
<reference evidence="3" key="1">
    <citation type="journal article" date="2019" name="Int. J. Syst. Evol. Microbiol.">
        <title>The Global Catalogue of Microorganisms (GCM) 10K type strain sequencing project: providing services to taxonomists for standard genome sequencing and annotation.</title>
        <authorList>
            <consortium name="The Broad Institute Genomics Platform"/>
            <consortium name="The Broad Institute Genome Sequencing Center for Infectious Disease"/>
            <person name="Wu L."/>
            <person name="Ma J."/>
        </authorList>
    </citation>
    <scope>NUCLEOTIDE SEQUENCE [LARGE SCALE GENOMIC DNA]</scope>
    <source>
        <strain evidence="3">JCM 18055</strain>
    </source>
</reference>